<dbReference type="AlphaFoldDB" id="A0A644VEZ5"/>
<reference evidence="1" key="1">
    <citation type="submission" date="2019-08" db="EMBL/GenBank/DDBJ databases">
        <authorList>
            <person name="Kucharzyk K."/>
            <person name="Murdoch R.W."/>
            <person name="Higgins S."/>
            <person name="Loffler F."/>
        </authorList>
    </citation>
    <scope>NUCLEOTIDE SEQUENCE</scope>
</reference>
<comment type="caution">
    <text evidence="1">The sequence shown here is derived from an EMBL/GenBank/DDBJ whole genome shotgun (WGS) entry which is preliminary data.</text>
</comment>
<sequence>MNTLKRLKSLLFGLFLYIFVEKLNMKKDKSFIEKTLALLEENGFVKDKSSLTDKPIFYKSIYTDIYVVFCYANSKSKNYLIHCFDLFISHSKSIKEVREEIRFSDFWIGSFNINNDIHLRIFDELMFINKDMKLETQFEKLDMKYYKMYFEKEK</sequence>
<name>A0A644VEZ5_9ZZZZ</name>
<evidence type="ECO:0000313" key="1">
    <source>
        <dbReference type="EMBL" id="MPL89939.1"/>
    </source>
</evidence>
<accession>A0A644VEZ5</accession>
<organism evidence="1">
    <name type="scientific">bioreactor metagenome</name>
    <dbReference type="NCBI Taxonomy" id="1076179"/>
    <lineage>
        <taxon>unclassified sequences</taxon>
        <taxon>metagenomes</taxon>
        <taxon>ecological metagenomes</taxon>
    </lineage>
</organism>
<gene>
    <name evidence="1" type="ORF">SDC9_35981</name>
</gene>
<protein>
    <submittedName>
        <fullName evidence="1">Uncharacterized protein</fullName>
    </submittedName>
</protein>
<proteinExistence type="predicted"/>
<dbReference type="EMBL" id="VSSQ01000291">
    <property type="protein sequence ID" value="MPL89939.1"/>
    <property type="molecule type" value="Genomic_DNA"/>
</dbReference>